<protein>
    <submittedName>
        <fullName evidence="12">XPA_C domain-containing protein</fullName>
    </submittedName>
</protein>
<keyword evidence="9" id="KW-0539">Nucleus</keyword>
<evidence type="ECO:0000256" key="1">
    <source>
        <dbReference type="ARBA" id="ARBA00004123"/>
    </source>
</evidence>
<feature type="domain" description="XPA C-terminal" evidence="10">
    <location>
        <begin position="117"/>
        <end position="166"/>
    </location>
</feature>
<comment type="similarity">
    <text evidence="2">Belongs to the XPA family.</text>
</comment>
<evidence type="ECO:0000256" key="4">
    <source>
        <dbReference type="ARBA" id="ARBA00022763"/>
    </source>
</evidence>
<dbReference type="SUPFAM" id="SSF46955">
    <property type="entry name" value="Putative DNA-binding domain"/>
    <property type="match status" value="1"/>
</dbReference>
<dbReference type="GO" id="GO:0000110">
    <property type="term" value="C:nucleotide-excision repair factor 1 complex"/>
    <property type="evidence" value="ECO:0007669"/>
    <property type="project" value="TreeGrafter"/>
</dbReference>
<proteinExistence type="inferred from homology"/>
<keyword evidence="3" id="KW-0479">Metal-binding</keyword>
<keyword evidence="11" id="KW-1185">Reference proteome</keyword>
<keyword evidence="5" id="KW-0863">Zinc-finger</keyword>
<keyword evidence="4" id="KW-0227">DNA damage</keyword>
<keyword evidence="8" id="KW-0234">DNA repair</keyword>
<dbReference type="PANTHER" id="PTHR10142:SF0">
    <property type="entry name" value="DNA REPAIR PROTEIN COMPLEMENTING XP-A CELLS"/>
    <property type="match status" value="1"/>
</dbReference>
<organism evidence="11 12">
    <name type="scientific">Ascaris lumbricoides</name>
    <name type="common">Giant roundworm</name>
    <dbReference type="NCBI Taxonomy" id="6252"/>
    <lineage>
        <taxon>Eukaryota</taxon>
        <taxon>Metazoa</taxon>
        <taxon>Ecdysozoa</taxon>
        <taxon>Nematoda</taxon>
        <taxon>Chromadorea</taxon>
        <taxon>Rhabditida</taxon>
        <taxon>Spirurina</taxon>
        <taxon>Ascaridomorpha</taxon>
        <taxon>Ascaridoidea</taxon>
        <taxon>Ascarididae</taxon>
        <taxon>Ascaris</taxon>
    </lineage>
</organism>
<dbReference type="GO" id="GO:1901255">
    <property type="term" value="P:nucleotide-excision repair involved in interstrand cross-link repair"/>
    <property type="evidence" value="ECO:0007669"/>
    <property type="project" value="TreeGrafter"/>
</dbReference>
<dbReference type="Pfam" id="PF01286">
    <property type="entry name" value="XPA_N"/>
    <property type="match status" value="1"/>
</dbReference>
<dbReference type="AlphaFoldDB" id="A0A0M3HMX8"/>
<evidence type="ECO:0000256" key="2">
    <source>
        <dbReference type="ARBA" id="ARBA00005548"/>
    </source>
</evidence>
<evidence type="ECO:0000256" key="7">
    <source>
        <dbReference type="ARBA" id="ARBA00023125"/>
    </source>
</evidence>
<name>A0A0M3HMX8_ASCLU</name>
<accession>A0A0M3HMX8</accession>
<evidence type="ECO:0000313" key="12">
    <source>
        <dbReference type="WBParaSite" id="ALUE_0000295701-mRNA-1"/>
    </source>
</evidence>
<evidence type="ECO:0000313" key="11">
    <source>
        <dbReference type="Proteomes" id="UP000036681"/>
    </source>
</evidence>
<evidence type="ECO:0000256" key="9">
    <source>
        <dbReference type="ARBA" id="ARBA00023242"/>
    </source>
</evidence>
<reference evidence="12" key="1">
    <citation type="submission" date="2017-02" db="UniProtKB">
        <authorList>
            <consortium name="WormBaseParasite"/>
        </authorList>
    </citation>
    <scope>IDENTIFICATION</scope>
</reference>
<evidence type="ECO:0000256" key="3">
    <source>
        <dbReference type="ARBA" id="ARBA00022723"/>
    </source>
</evidence>
<dbReference type="NCBIfam" id="TIGR00598">
    <property type="entry name" value="rad14"/>
    <property type="match status" value="1"/>
</dbReference>
<dbReference type="CDD" id="cd21076">
    <property type="entry name" value="DBD_XPA"/>
    <property type="match status" value="1"/>
</dbReference>
<keyword evidence="7" id="KW-0238">DNA-binding</keyword>
<evidence type="ECO:0000256" key="8">
    <source>
        <dbReference type="ARBA" id="ARBA00023204"/>
    </source>
</evidence>
<dbReference type="Pfam" id="PF05181">
    <property type="entry name" value="XPA_C"/>
    <property type="match status" value="1"/>
</dbReference>
<dbReference type="Gene3D" id="3.90.530.10">
    <property type="entry name" value="XPA C-terminal domain"/>
    <property type="match status" value="1"/>
</dbReference>
<dbReference type="PANTHER" id="PTHR10142">
    <property type="entry name" value="DNA REPAIR PROTEIN COMPLEMENTING XP-A CELLS"/>
    <property type="match status" value="1"/>
</dbReference>
<dbReference type="InterPro" id="IPR037129">
    <property type="entry name" value="XPA_sf"/>
</dbReference>
<dbReference type="Proteomes" id="UP000036681">
    <property type="component" value="Unplaced"/>
</dbReference>
<dbReference type="GO" id="GO:0070914">
    <property type="term" value="P:UV-damage excision repair"/>
    <property type="evidence" value="ECO:0007669"/>
    <property type="project" value="TreeGrafter"/>
</dbReference>
<dbReference type="WBParaSite" id="ALUE_0000295701-mRNA-1">
    <property type="protein sequence ID" value="ALUE_0000295701-mRNA-1"/>
    <property type="gene ID" value="ALUE_0000295701"/>
</dbReference>
<sequence>MQKMKRYYSKADEEDRMPIVERLYRKNQECYAHAGGFLEDDDEEEERRERIAEARQKRKFLLDSIILFKRLEAAASTAGLVAPDECSLCKKPLLDSFLWDKFNYPVCDLCRDDKGAHKLIARTEAKAKYMLKDCDLDLRKPVLRYISKKNPHNPRYGDMKLYLKAELEKRCLEIYESWEKFEAVKESRATEKEARAEKSYEKKIRRMRQQLRGTKVPKLTKSQPHEHTYGEECYDEASGKYLSTCSVCGYVLSYEKF</sequence>
<dbReference type="SUPFAM" id="SSF57716">
    <property type="entry name" value="Glucocorticoid receptor-like (DNA-binding domain)"/>
    <property type="match status" value="1"/>
</dbReference>
<dbReference type="GO" id="GO:0006284">
    <property type="term" value="P:base-excision repair"/>
    <property type="evidence" value="ECO:0007669"/>
    <property type="project" value="TreeGrafter"/>
</dbReference>
<dbReference type="GO" id="GO:0003684">
    <property type="term" value="F:damaged DNA binding"/>
    <property type="evidence" value="ECO:0007669"/>
    <property type="project" value="InterPro"/>
</dbReference>
<evidence type="ECO:0000256" key="5">
    <source>
        <dbReference type="ARBA" id="ARBA00022771"/>
    </source>
</evidence>
<keyword evidence="6" id="KW-0862">Zinc</keyword>
<dbReference type="GO" id="GO:0000715">
    <property type="term" value="P:nucleotide-excision repair, DNA damage recognition"/>
    <property type="evidence" value="ECO:0007669"/>
    <property type="project" value="TreeGrafter"/>
</dbReference>
<evidence type="ECO:0000256" key="6">
    <source>
        <dbReference type="ARBA" id="ARBA00022833"/>
    </source>
</evidence>
<comment type="subcellular location">
    <subcellularLocation>
        <location evidence="1">Nucleus</location>
    </subcellularLocation>
</comment>
<dbReference type="InterPro" id="IPR000465">
    <property type="entry name" value="XPA/RAD14"/>
</dbReference>
<dbReference type="InterPro" id="IPR009061">
    <property type="entry name" value="DNA-bd_dom_put_sf"/>
</dbReference>
<dbReference type="InterPro" id="IPR022652">
    <property type="entry name" value="Znf_XPA_CS"/>
</dbReference>
<evidence type="ECO:0000259" key="10">
    <source>
        <dbReference type="Pfam" id="PF05181"/>
    </source>
</evidence>
<dbReference type="GO" id="GO:0008270">
    <property type="term" value="F:zinc ion binding"/>
    <property type="evidence" value="ECO:0007669"/>
    <property type="project" value="UniProtKB-KW"/>
</dbReference>
<dbReference type="InterPro" id="IPR022656">
    <property type="entry name" value="XPA_C"/>
</dbReference>